<organism evidence="1 2">
    <name type="scientific">Cordyceps javanica</name>
    <dbReference type="NCBI Taxonomy" id="43265"/>
    <lineage>
        <taxon>Eukaryota</taxon>
        <taxon>Fungi</taxon>
        <taxon>Dikarya</taxon>
        <taxon>Ascomycota</taxon>
        <taxon>Pezizomycotina</taxon>
        <taxon>Sordariomycetes</taxon>
        <taxon>Hypocreomycetidae</taxon>
        <taxon>Hypocreales</taxon>
        <taxon>Cordycipitaceae</taxon>
        <taxon>Cordyceps</taxon>
    </lineage>
</organism>
<evidence type="ECO:0000313" key="1">
    <source>
        <dbReference type="EMBL" id="TQV94126.1"/>
    </source>
</evidence>
<protein>
    <submittedName>
        <fullName evidence="1">Uncharacterized protein</fullName>
    </submittedName>
</protein>
<proteinExistence type="predicted"/>
<dbReference type="Proteomes" id="UP000315783">
    <property type="component" value="Unassembled WGS sequence"/>
</dbReference>
<dbReference type="AlphaFoldDB" id="A0A545UXF5"/>
<keyword evidence="2" id="KW-1185">Reference proteome</keyword>
<accession>A0A545UXF5</accession>
<comment type="caution">
    <text evidence="1">The sequence shown here is derived from an EMBL/GenBank/DDBJ whole genome shotgun (WGS) entry which is preliminary data.</text>
</comment>
<dbReference type="EMBL" id="SPUK01000010">
    <property type="protein sequence ID" value="TQV94126.1"/>
    <property type="molecule type" value="Genomic_DNA"/>
</dbReference>
<gene>
    <name evidence="1" type="ORF">IF1G_07005</name>
</gene>
<evidence type="ECO:0000313" key="2">
    <source>
        <dbReference type="Proteomes" id="UP000315783"/>
    </source>
</evidence>
<name>A0A545UXF5_9HYPO</name>
<reference evidence="1 2" key="1">
    <citation type="journal article" date="2019" name="Appl. Microbiol. Biotechnol.">
        <title>Genome sequence of Isaria javanica and comparative genome analysis insights into family S53 peptidase evolution in fungal entomopathogens.</title>
        <authorList>
            <person name="Lin R."/>
            <person name="Zhang X."/>
            <person name="Xin B."/>
            <person name="Zou M."/>
            <person name="Gao Y."/>
            <person name="Qin F."/>
            <person name="Hu Q."/>
            <person name="Xie B."/>
            <person name="Cheng X."/>
        </authorList>
    </citation>
    <scope>NUCLEOTIDE SEQUENCE [LARGE SCALE GENOMIC DNA]</scope>
    <source>
        <strain evidence="1 2">IJ1G</strain>
    </source>
</reference>
<sequence>MFHGVMPNQPCRALPTTILGHATPGRHLSSPARQALEASSASCVIRGLLSRGIAGWLASRGGGGRGGGGGEAALGTALESESEWLRIDLIGPLPVRLSQSNFSLPAQPSAY</sequence>